<keyword evidence="3" id="KW-1185">Reference proteome</keyword>
<dbReference type="InterPro" id="IPR004360">
    <property type="entry name" value="Glyas_Fos-R_dOase_dom"/>
</dbReference>
<organism evidence="2 3">
    <name type="scientific">Arthrobacter mangrovi</name>
    <dbReference type="NCBI Taxonomy" id="2966350"/>
    <lineage>
        <taxon>Bacteria</taxon>
        <taxon>Bacillati</taxon>
        <taxon>Actinomycetota</taxon>
        <taxon>Actinomycetes</taxon>
        <taxon>Micrococcales</taxon>
        <taxon>Micrococcaceae</taxon>
        <taxon>Arthrobacter</taxon>
    </lineage>
</organism>
<protein>
    <submittedName>
        <fullName evidence="2">Glyoxalase</fullName>
    </submittedName>
</protein>
<evidence type="ECO:0000313" key="2">
    <source>
        <dbReference type="EMBL" id="GLB67456.1"/>
    </source>
</evidence>
<dbReference type="EMBL" id="BRVS01000007">
    <property type="protein sequence ID" value="GLB67456.1"/>
    <property type="molecule type" value="Genomic_DNA"/>
</dbReference>
<proteinExistence type="predicted"/>
<dbReference type="Gene3D" id="3.10.180.10">
    <property type="entry name" value="2,3-Dihydroxybiphenyl 1,2-Dioxygenase, domain 1"/>
    <property type="match status" value="1"/>
</dbReference>
<dbReference type="InterPro" id="IPR037523">
    <property type="entry name" value="VOC_core"/>
</dbReference>
<dbReference type="InterPro" id="IPR029068">
    <property type="entry name" value="Glyas_Bleomycin-R_OHBP_Dase"/>
</dbReference>
<dbReference type="SUPFAM" id="SSF54593">
    <property type="entry name" value="Glyoxalase/Bleomycin resistance protein/Dihydroxybiphenyl dioxygenase"/>
    <property type="match status" value="1"/>
</dbReference>
<evidence type="ECO:0000259" key="1">
    <source>
        <dbReference type="PROSITE" id="PS51819"/>
    </source>
</evidence>
<gene>
    <name evidence="2" type="ORF">AHIS1636_18960</name>
</gene>
<dbReference type="PROSITE" id="PS51819">
    <property type="entry name" value="VOC"/>
    <property type="match status" value="1"/>
</dbReference>
<accession>A0ABQ5MU10</accession>
<dbReference type="Pfam" id="PF00903">
    <property type="entry name" value="Glyoxalase"/>
    <property type="match status" value="1"/>
</dbReference>
<dbReference type="RefSeq" id="WP_264795584.1">
    <property type="nucleotide sequence ID" value="NZ_BRVS01000007.1"/>
</dbReference>
<feature type="domain" description="VOC" evidence="1">
    <location>
        <begin position="4"/>
        <end position="130"/>
    </location>
</feature>
<dbReference type="Proteomes" id="UP001209654">
    <property type="component" value="Unassembled WGS sequence"/>
</dbReference>
<sequence length="146" mass="15634">MEPIVSAITLGVRDMARSRRFYVDGLGWRPLAEQEGEILFIQSAHGQILALWDVVSMRGEYGDVGHHEQGPGVPVSLGRNVGSPEEVDQLLAEGVAAGAELVSAGRQQSWGGYSGCFADPDGFRWDIVFNPAFSVDDGGNVSMGMP</sequence>
<comment type="caution">
    <text evidence="2">The sequence shown here is derived from an EMBL/GenBank/DDBJ whole genome shotgun (WGS) entry which is preliminary data.</text>
</comment>
<evidence type="ECO:0000313" key="3">
    <source>
        <dbReference type="Proteomes" id="UP001209654"/>
    </source>
</evidence>
<dbReference type="PANTHER" id="PTHR36503">
    <property type="entry name" value="BLR2520 PROTEIN"/>
    <property type="match status" value="1"/>
</dbReference>
<reference evidence="2 3" key="1">
    <citation type="journal article" date="2023" name="Int. J. Syst. Evol. Microbiol.">
        <title>Arthrobacter mangrovi sp. nov., an actinobacterium isolated from the rhizosphere of a mangrove.</title>
        <authorList>
            <person name="Hamada M."/>
            <person name="Saitou S."/>
            <person name="Enomoto N."/>
            <person name="Nanri K."/>
            <person name="Hidaka K."/>
            <person name="Miura T."/>
            <person name="Tamura T."/>
        </authorList>
    </citation>
    <scope>NUCLEOTIDE SEQUENCE [LARGE SCALE GENOMIC DNA]</scope>
    <source>
        <strain evidence="2 3">NBRC 112813</strain>
    </source>
</reference>
<dbReference type="PANTHER" id="PTHR36503:SF1">
    <property type="entry name" value="BLR2520 PROTEIN"/>
    <property type="match status" value="1"/>
</dbReference>
<name>A0ABQ5MU10_9MICC</name>